<sequence length="125" mass="13358">MSIAITVEQVNEQLEVMGFEATSLVINSAISIVDTIDTCLDSAGYSDAVIALIKLYSVILILSSADVRKIASEHAPSGASVSYQYFSDGRKTLLKMLSSLDTNGCTNSLPIERPVGVIQFDVVRG</sequence>
<proteinExistence type="predicted"/>
<evidence type="ECO:0000313" key="2">
    <source>
        <dbReference type="EMBL" id="ARX35678.1"/>
    </source>
</evidence>
<accession>A0A1Z1SXG4</accession>
<evidence type="ECO:0000313" key="3">
    <source>
        <dbReference type="EMBL" id="SPY93783.1"/>
    </source>
</evidence>
<reference evidence="2 4" key="1">
    <citation type="submission" date="2017-05" db="EMBL/GenBank/DDBJ databases">
        <title>Whole genome sequencing of Proteus mirabilis AR_0155.</title>
        <authorList>
            <person name="Conlan S."/>
            <person name="Thomas P.J."/>
            <person name="Mullikin J."/>
            <person name="Frank K.M."/>
            <person name="Segre J.A."/>
        </authorList>
    </citation>
    <scope>NUCLEOTIDE SEQUENCE [LARGE SCALE GENOMIC DNA]</scope>
    <source>
        <strain evidence="2 4">AR_0155</strain>
    </source>
</reference>
<dbReference type="OrthoDB" id="6538864at2"/>
<dbReference type="RefSeq" id="WP_017628798.1">
    <property type="nucleotide sequence ID" value="NZ_CAXOHV010000017.1"/>
</dbReference>
<dbReference type="Proteomes" id="UP000251485">
    <property type="component" value="Unassembled WGS sequence"/>
</dbReference>
<evidence type="ECO:0000313" key="5">
    <source>
        <dbReference type="Proteomes" id="UP000251485"/>
    </source>
</evidence>
<dbReference type="EMBL" id="UAUE01000001">
    <property type="protein sequence ID" value="SPY93783.1"/>
    <property type="molecule type" value="Genomic_DNA"/>
</dbReference>
<dbReference type="AlphaFoldDB" id="A0A1Z1SXG4"/>
<dbReference type="EMBL" id="CP021694">
    <property type="protein sequence ID" value="ARX34755.1"/>
    <property type="molecule type" value="Genomic_DNA"/>
</dbReference>
<evidence type="ECO:0000313" key="4">
    <source>
        <dbReference type="Proteomes" id="UP000195540"/>
    </source>
</evidence>
<name>A0A1Z1SXG4_PROMI</name>
<dbReference type="Pfam" id="PF24085">
    <property type="entry name" value="DUF7370"/>
    <property type="match status" value="1"/>
</dbReference>
<evidence type="ECO:0000313" key="1">
    <source>
        <dbReference type="EMBL" id="ARX34755.1"/>
    </source>
</evidence>
<dbReference type="InterPro" id="IPR055794">
    <property type="entry name" value="DUF7370"/>
</dbReference>
<protein>
    <submittedName>
        <fullName evidence="2">Uncharacterized protein</fullName>
    </submittedName>
</protein>
<dbReference type="STRING" id="584.AOUC001_11535"/>
<dbReference type="Proteomes" id="UP000195540">
    <property type="component" value="Chromosome"/>
</dbReference>
<dbReference type="EMBL" id="CP021694">
    <property type="protein sequence ID" value="ARX35678.1"/>
    <property type="molecule type" value="Genomic_DNA"/>
</dbReference>
<organism evidence="2 4">
    <name type="scientific">Proteus mirabilis</name>
    <dbReference type="NCBI Taxonomy" id="584"/>
    <lineage>
        <taxon>Bacteria</taxon>
        <taxon>Pseudomonadati</taxon>
        <taxon>Pseudomonadota</taxon>
        <taxon>Gammaproteobacteria</taxon>
        <taxon>Enterobacterales</taxon>
        <taxon>Morganellaceae</taxon>
        <taxon>Proteus</taxon>
    </lineage>
</organism>
<gene>
    <name evidence="1" type="ORF">AM402_11590</name>
    <name evidence="2" type="ORF">AM402_16445</name>
    <name evidence="3" type="ORF">NCTC10975_00106</name>
</gene>
<reference evidence="3 5" key="2">
    <citation type="submission" date="2018-06" db="EMBL/GenBank/DDBJ databases">
        <authorList>
            <consortium name="Pathogen Informatics"/>
            <person name="Doyle S."/>
        </authorList>
    </citation>
    <scope>NUCLEOTIDE SEQUENCE [LARGE SCALE GENOMIC DNA]</scope>
    <source>
        <strain evidence="3 5">NCTC10975</strain>
    </source>
</reference>